<evidence type="ECO:0000313" key="1">
    <source>
        <dbReference type="EMBL" id="WVX49895.1"/>
    </source>
</evidence>
<evidence type="ECO:0000313" key="2">
    <source>
        <dbReference type="Proteomes" id="UP001318682"/>
    </source>
</evidence>
<organism evidence="1 2">
    <name type="scientific">Roseobacter fucihabitans</name>
    <dbReference type="NCBI Taxonomy" id="1537242"/>
    <lineage>
        <taxon>Bacteria</taxon>
        <taxon>Pseudomonadati</taxon>
        <taxon>Pseudomonadota</taxon>
        <taxon>Alphaproteobacteria</taxon>
        <taxon>Rhodobacterales</taxon>
        <taxon>Roseobacteraceae</taxon>
        <taxon>Roseobacter</taxon>
    </lineage>
</organism>
<accession>A0ABZ2BV55</accession>
<gene>
    <name evidence="1" type="ORF">ROLI_029900</name>
</gene>
<name>A0ABZ2BV55_9RHOB</name>
<dbReference type="Proteomes" id="UP001318682">
    <property type="component" value="Chromosome"/>
</dbReference>
<keyword evidence="2" id="KW-1185">Reference proteome</keyword>
<proteinExistence type="predicted"/>
<sequence>MRCTSISHGCSLNSLAFQANTGMLEAGFITSGVQKLHRTFRTNDVQIPQIDAETGKLSSPWINHPRVRSMLSP</sequence>
<protein>
    <submittedName>
        <fullName evidence="1">Uncharacterized protein</fullName>
    </submittedName>
</protein>
<reference evidence="2" key="1">
    <citation type="submission" date="2024-01" db="EMBL/GenBank/DDBJ databases">
        <title>Roseobacter fucihabitans sp. nov., isolated from the brown alga Fucus spiralis.</title>
        <authorList>
            <person name="Hahnke S."/>
            <person name="Berger M."/>
            <person name="Schlingloff A."/>
            <person name="Athale I."/>
            <person name="Neumann-Schaal M."/>
            <person name="Adenaya A."/>
            <person name="Poehlein A."/>
            <person name="Daniel R."/>
            <person name="Pertersen J."/>
            <person name="Brinkhoff T."/>
        </authorList>
    </citation>
    <scope>NUCLEOTIDE SEQUENCE [LARGE SCALE GENOMIC DNA]</scope>
    <source>
        <strain evidence="2">B14</strain>
    </source>
</reference>
<dbReference type="EMBL" id="CP143423">
    <property type="protein sequence ID" value="WVX49895.1"/>
    <property type="molecule type" value="Genomic_DNA"/>
</dbReference>